<comment type="caution">
    <text evidence="1">The sequence shown here is derived from an EMBL/GenBank/DDBJ whole genome shotgun (WGS) entry which is preliminary data.</text>
</comment>
<proteinExistence type="predicted"/>
<evidence type="ECO:0000313" key="2">
    <source>
        <dbReference type="Proteomes" id="UP000254863"/>
    </source>
</evidence>
<protein>
    <submittedName>
        <fullName evidence="1">Flavodoxin reductases (Ferredoxin-NADPH reductases) family 1</fullName>
    </submittedName>
</protein>
<organism evidence="1 2">
    <name type="scientific">Klebsiella michiganensis</name>
    <dbReference type="NCBI Taxonomy" id="1134687"/>
    <lineage>
        <taxon>Bacteria</taxon>
        <taxon>Pseudomonadati</taxon>
        <taxon>Pseudomonadota</taxon>
        <taxon>Gammaproteobacteria</taxon>
        <taxon>Enterobacterales</taxon>
        <taxon>Enterobacteriaceae</taxon>
        <taxon>Klebsiella/Raoultella group</taxon>
        <taxon>Klebsiella</taxon>
    </lineage>
</organism>
<evidence type="ECO:0000313" key="1">
    <source>
        <dbReference type="EMBL" id="STV74955.1"/>
    </source>
</evidence>
<gene>
    <name evidence="1" type="ORF">NCTC11685_01284</name>
</gene>
<dbReference type="AlphaFoldDB" id="A0A7H4N210"/>
<sequence length="54" mass="5695">MSDVVEVIVDGLWRQGSQNLAVRLVGGTGDRSPPGSPARILTFICRAALSASIR</sequence>
<dbReference type="Proteomes" id="UP000254863">
    <property type="component" value="Unassembled WGS sequence"/>
</dbReference>
<name>A0A7H4N210_9ENTR</name>
<dbReference type="EMBL" id="UGMS01000001">
    <property type="protein sequence ID" value="STV74955.1"/>
    <property type="molecule type" value="Genomic_DNA"/>
</dbReference>
<accession>A0A7H4N210</accession>
<reference evidence="1 2" key="1">
    <citation type="submission" date="2018-06" db="EMBL/GenBank/DDBJ databases">
        <authorList>
            <consortium name="Pathogen Informatics"/>
            <person name="Doyle S."/>
        </authorList>
    </citation>
    <scope>NUCLEOTIDE SEQUENCE [LARGE SCALE GENOMIC DNA]</scope>
    <source>
        <strain evidence="1 2">NCTC11685</strain>
    </source>
</reference>